<dbReference type="KEGG" id="mtw:CQW49_07860"/>
<accession>A0A2D2CYJ6</accession>
<evidence type="ECO:0000313" key="1">
    <source>
        <dbReference type="EMBL" id="ATQ67818.1"/>
    </source>
</evidence>
<dbReference type="AlphaFoldDB" id="A0A2D2CYJ6"/>
<dbReference type="Pfam" id="PF09684">
    <property type="entry name" value="Tail_P2_I"/>
    <property type="match status" value="1"/>
</dbReference>
<dbReference type="EMBL" id="CP023737">
    <property type="protein sequence ID" value="ATQ67818.1"/>
    <property type="molecule type" value="Genomic_DNA"/>
</dbReference>
<name>A0A2D2CYJ6_METT3</name>
<protein>
    <submittedName>
        <fullName evidence="1">Phage tail protein I</fullName>
    </submittedName>
</protein>
<dbReference type="STRING" id="595536.GCA_000178815_03579"/>
<sequence>MFRSSPSMIDSLLPDPTPWERAVEATSAARWDLPAETIAALARAADCPAALIGYLAFARSADVWRDDWPIERKRAVTQRALLDQGLKGALALHERYLGYVDAELLRAVTPPARFAPGRRLTPAEMDAMLADMPEIRIKVYADPRGSGRRMFFERRYYSSGCGWSTAGADDVHESRATLLRDGVATPLRIADVTPDGVDAGLGVFSRLYLPHAWSIARVLGRGQLRRQRYWGRSRATQWVVSFVVTGDALSRSVSPGLYPAVVSPSRIMARHAAARGKAWLSHRSTLRRWLRPSAAAEYVYDSLRLWDESVSVAHRRKRSFWSWSWRGMPTHSAILSIDASRPAKKRKRWRGGGFHGFYRARDGRALADALEAVRAASLPHETILIDLETAFERRFYGA</sequence>
<proteinExistence type="predicted"/>
<dbReference type="NCBIfam" id="TIGR01634">
    <property type="entry name" value="tail_P2_I"/>
    <property type="match status" value="1"/>
</dbReference>
<reference evidence="2" key="1">
    <citation type="submission" date="2017-10" db="EMBL/GenBank/DDBJ databases">
        <title>Completed PacBio SMRT sequence of Methylosinus trichosporium OB3b reveals presence of a third large plasmid.</title>
        <authorList>
            <person name="Charles T.C."/>
            <person name="Lynch M.D.J."/>
            <person name="Heil J.R."/>
            <person name="Cheng J."/>
        </authorList>
    </citation>
    <scope>NUCLEOTIDE SEQUENCE [LARGE SCALE GENOMIC DNA]</scope>
    <source>
        <strain evidence="2">OB3b</strain>
    </source>
</reference>
<keyword evidence="2" id="KW-1185">Reference proteome</keyword>
<gene>
    <name evidence="1" type="ORF">CQW49_07860</name>
</gene>
<dbReference type="Proteomes" id="UP000230709">
    <property type="component" value="Chromosome"/>
</dbReference>
<dbReference type="InterPro" id="IPR006521">
    <property type="entry name" value="Tail_protein_I"/>
</dbReference>
<organism evidence="1 2">
    <name type="scientific">Methylosinus trichosporium (strain ATCC 35070 / NCIMB 11131 / UNIQEM 75 / OB3b)</name>
    <dbReference type="NCBI Taxonomy" id="595536"/>
    <lineage>
        <taxon>Bacteria</taxon>
        <taxon>Pseudomonadati</taxon>
        <taxon>Pseudomonadota</taxon>
        <taxon>Alphaproteobacteria</taxon>
        <taxon>Hyphomicrobiales</taxon>
        <taxon>Methylocystaceae</taxon>
        <taxon>Methylosinus</taxon>
    </lineage>
</organism>
<evidence type="ECO:0000313" key="2">
    <source>
        <dbReference type="Proteomes" id="UP000230709"/>
    </source>
</evidence>